<dbReference type="HOGENOM" id="CLU_039613_37_1_5"/>
<dbReference type="eggNOG" id="COG0583">
    <property type="taxonomic scope" value="Bacteria"/>
</dbReference>
<dbReference type="InterPro" id="IPR005119">
    <property type="entry name" value="LysR_subst-bd"/>
</dbReference>
<dbReference type="InterPro" id="IPR036388">
    <property type="entry name" value="WH-like_DNA-bd_sf"/>
</dbReference>
<evidence type="ECO:0000256" key="1">
    <source>
        <dbReference type="ARBA" id="ARBA00009437"/>
    </source>
</evidence>
<dbReference type="GO" id="GO:0043565">
    <property type="term" value="F:sequence-specific DNA binding"/>
    <property type="evidence" value="ECO:0007669"/>
    <property type="project" value="TreeGrafter"/>
</dbReference>
<keyword evidence="4" id="KW-0804">Transcription</keyword>
<dbReference type="RefSeq" id="WP_007254911.1">
    <property type="nucleotide sequence ID" value="NZ_CH724107.1"/>
</dbReference>
<dbReference type="OrthoDB" id="5526340at2"/>
<evidence type="ECO:0000256" key="4">
    <source>
        <dbReference type="ARBA" id="ARBA00023163"/>
    </source>
</evidence>
<dbReference type="GO" id="GO:0003700">
    <property type="term" value="F:DNA-binding transcription factor activity"/>
    <property type="evidence" value="ECO:0007669"/>
    <property type="project" value="InterPro"/>
</dbReference>
<dbReference type="PANTHER" id="PTHR30537:SF26">
    <property type="entry name" value="GLYCINE CLEAVAGE SYSTEM TRANSCRIPTIONAL ACTIVATOR"/>
    <property type="match status" value="1"/>
</dbReference>
<keyword evidence="3" id="KW-0238">DNA-binding</keyword>
<dbReference type="InterPro" id="IPR036390">
    <property type="entry name" value="WH_DNA-bd_sf"/>
</dbReference>
<dbReference type="EMBL" id="AAOT01000009">
    <property type="protein sequence ID" value="EAR51777.1"/>
    <property type="molecule type" value="Genomic_DNA"/>
</dbReference>
<dbReference type="PROSITE" id="PS50931">
    <property type="entry name" value="HTH_LYSR"/>
    <property type="match status" value="1"/>
</dbReference>
<protein>
    <submittedName>
        <fullName evidence="6">Transcriptional regulator, LysR family protein</fullName>
    </submittedName>
</protein>
<organism evidence="6 7">
    <name type="scientific">Oceanicola granulosus (strain ATCC BAA-861 / DSM 15982 / KCTC 12143 / HTCC2516)</name>
    <dbReference type="NCBI Taxonomy" id="314256"/>
    <lineage>
        <taxon>Bacteria</taxon>
        <taxon>Pseudomonadati</taxon>
        <taxon>Pseudomonadota</taxon>
        <taxon>Alphaproteobacteria</taxon>
        <taxon>Rhodobacterales</taxon>
        <taxon>Roseobacteraceae</taxon>
        <taxon>Oceanicola</taxon>
    </lineage>
</organism>
<dbReference type="Proteomes" id="UP000003635">
    <property type="component" value="Unassembled WGS sequence"/>
</dbReference>
<dbReference type="PANTHER" id="PTHR30537">
    <property type="entry name" value="HTH-TYPE TRANSCRIPTIONAL REGULATOR"/>
    <property type="match status" value="1"/>
</dbReference>
<dbReference type="InterPro" id="IPR058163">
    <property type="entry name" value="LysR-type_TF_proteobact-type"/>
</dbReference>
<feature type="domain" description="HTH lysR-type" evidence="5">
    <location>
        <begin position="9"/>
        <end position="66"/>
    </location>
</feature>
<dbReference type="Gene3D" id="3.40.190.10">
    <property type="entry name" value="Periplasmic binding protein-like II"/>
    <property type="match status" value="2"/>
</dbReference>
<evidence type="ECO:0000256" key="2">
    <source>
        <dbReference type="ARBA" id="ARBA00023015"/>
    </source>
</evidence>
<dbReference type="SUPFAM" id="SSF46785">
    <property type="entry name" value="Winged helix' DNA-binding domain"/>
    <property type="match status" value="1"/>
</dbReference>
<reference evidence="6 7" key="1">
    <citation type="journal article" date="2010" name="J. Bacteriol.">
        <title>Genome sequences of Oceanicola granulosus HTCC2516(T) and Oceanicola batsensis HTCC2597(TDelta).</title>
        <authorList>
            <person name="Thrash J.C."/>
            <person name="Cho J.C."/>
            <person name="Vergin K.L."/>
            <person name="Giovannoni S.J."/>
        </authorList>
    </citation>
    <scope>NUCLEOTIDE SEQUENCE [LARGE SCALE GENOMIC DNA]</scope>
    <source>
        <strain evidence="7">ATCC BAA-861 / DSM 15982 / KCTC 12143 / HTCC2516</strain>
    </source>
</reference>
<dbReference type="AlphaFoldDB" id="Q2CGE1"/>
<dbReference type="InterPro" id="IPR000847">
    <property type="entry name" value="LysR_HTH_N"/>
</dbReference>
<dbReference type="Gene3D" id="1.10.10.10">
    <property type="entry name" value="Winged helix-like DNA-binding domain superfamily/Winged helix DNA-binding domain"/>
    <property type="match status" value="1"/>
</dbReference>
<dbReference type="Pfam" id="PF03466">
    <property type="entry name" value="LysR_substrate"/>
    <property type="match status" value="1"/>
</dbReference>
<evidence type="ECO:0000313" key="7">
    <source>
        <dbReference type="Proteomes" id="UP000003635"/>
    </source>
</evidence>
<gene>
    <name evidence="6" type="ORF">OG2516_06926</name>
</gene>
<accession>Q2CGE1</accession>
<dbReference type="Pfam" id="PF00126">
    <property type="entry name" value="HTH_1"/>
    <property type="match status" value="1"/>
</dbReference>
<name>Q2CGE1_OCEGH</name>
<dbReference type="SUPFAM" id="SSF53850">
    <property type="entry name" value="Periplasmic binding protein-like II"/>
    <property type="match status" value="1"/>
</dbReference>
<evidence type="ECO:0000313" key="6">
    <source>
        <dbReference type="EMBL" id="EAR51777.1"/>
    </source>
</evidence>
<sequence length="295" mass="32577">MIASRRFLPTLPSLLALEALERLGSVTLAAGELALTPSAVSRQLKVLEGQLGVTLMHRKGQGLQLTPAAQDYARSVRETLQELARASLRLTSNPDGVSLNLAVLPAFGAHWLGPRLGRFRAENPDIRLNFGTRAVPFDLRRERFDAAMHFGHRDWHGVDYFDLAGESVIPVAAPGLLGAEPVTPARLLELPLLHLESRPGAWEDWLEAQGVAVTGLHGMLFDQFKTLAEAAAFGMGVALLPTFLADEEVARGRLVRVHETPSRSAGRYWLVWLSDRPMREPLRRLLDWLAAEREP</sequence>
<dbReference type="STRING" id="314256.OG2516_06926"/>
<evidence type="ECO:0000256" key="3">
    <source>
        <dbReference type="ARBA" id="ARBA00023125"/>
    </source>
</evidence>
<comment type="similarity">
    <text evidence="1">Belongs to the LysR transcriptional regulatory family.</text>
</comment>
<keyword evidence="7" id="KW-1185">Reference proteome</keyword>
<keyword evidence="2" id="KW-0805">Transcription regulation</keyword>
<dbReference type="GO" id="GO:0006351">
    <property type="term" value="P:DNA-templated transcription"/>
    <property type="evidence" value="ECO:0007669"/>
    <property type="project" value="TreeGrafter"/>
</dbReference>
<proteinExistence type="inferred from homology"/>
<evidence type="ECO:0000259" key="5">
    <source>
        <dbReference type="PROSITE" id="PS50931"/>
    </source>
</evidence>
<comment type="caution">
    <text evidence="6">The sequence shown here is derived from an EMBL/GenBank/DDBJ whole genome shotgun (WGS) entry which is preliminary data.</text>
</comment>